<evidence type="ECO:0000313" key="1">
    <source>
        <dbReference type="EMBL" id="RCS56988.1"/>
    </source>
</evidence>
<organism evidence="1 2">
    <name type="scientific">Parvibium lacunae</name>
    <dbReference type="NCBI Taxonomy" id="1888893"/>
    <lineage>
        <taxon>Bacteria</taxon>
        <taxon>Pseudomonadati</taxon>
        <taxon>Pseudomonadota</taxon>
        <taxon>Betaproteobacteria</taxon>
        <taxon>Burkholderiales</taxon>
        <taxon>Alcaligenaceae</taxon>
        <taxon>Parvibium</taxon>
    </lineage>
</organism>
<dbReference type="InterPro" id="IPR021317">
    <property type="entry name" value="DUF2917"/>
</dbReference>
<sequence>MKEFFWVEELAVGHCLSLENIRGWRIECEMGQVWLTESGRTDDIFIAKHMAFGQSVYEVKSAGHIVIEALPGLGVAARLRICPPASWVQRIWRRLQAVQYRVHTLPRLAASFSTSAWPR</sequence>
<dbReference type="EMBL" id="QPGB01000004">
    <property type="protein sequence ID" value="RCS56988.1"/>
    <property type="molecule type" value="Genomic_DNA"/>
</dbReference>
<dbReference type="Pfam" id="PF11142">
    <property type="entry name" value="DUF2917"/>
    <property type="match status" value="1"/>
</dbReference>
<protein>
    <submittedName>
        <fullName evidence="1">DUF2917 domain-containing protein</fullName>
    </submittedName>
</protein>
<comment type="caution">
    <text evidence="1">The sequence shown here is derived from an EMBL/GenBank/DDBJ whole genome shotgun (WGS) entry which is preliminary data.</text>
</comment>
<gene>
    <name evidence="1" type="ORF">DU000_09270</name>
</gene>
<dbReference type="Proteomes" id="UP000252357">
    <property type="component" value="Unassembled WGS sequence"/>
</dbReference>
<dbReference type="RefSeq" id="WP_114403130.1">
    <property type="nucleotide sequence ID" value="NZ_QPGB01000004.1"/>
</dbReference>
<name>A0A368L095_9BURK</name>
<keyword evidence="2" id="KW-1185">Reference proteome</keyword>
<proteinExistence type="predicted"/>
<accession>A0A368L095</accession>
<dbReference type="AlphaFoldDB" id="A0A368L095"/>
<dbReference type="OrthoDB" id="200037at2"/>
<evidence type="ECO:0000313" key="2">
    <source>
        <dbReference type="Proteomes" id="UP000252357"/>
    </source>
</evidence>
<reference evidence="1 2" key="1">
    <citation type="journal article" date="2018" name="Int. J. Syst. Evol. Microbiol.">
        <title>Parvibium lacunae gen. nov., sp. nov., a new member of the family Alcaligenaceae isolated from a freshwater pond.</title>
        <authorList>
            <person name="Chen W.M."/>
            <person name="Xie P.B."/>
            <person name="Hsu M.Y."/>
            <person name="Sheu S.Y."/>
        </authorList>
    </citation>
    <scope>NUCLEOTIDE SEQUENCE [LARGE SCALE GENOMIC DNA]</scope>
    <source>
        <strain evidence="1 2">KMB9</strain>
    </source>
</reference>